<name>A0A6A6YS21_9PEZI</name>
<feature type="region of interest" description="Disordered" evidence="1">
    <location>
        <begin position="313"/>
        <end position="340"/>
    </location>
</feature>
<reference evidence="4" key="3">
    <citation type="submission" date="2025-04" db="UniProtKB">
        <authorList>
            <consortium name="RefSeq"/>
        </authorList>
    </citation>
    <scope>IDENTIFICATION</scope>
    <source>
        <strain evidence="4">CBS 304.34</strain>
    </source>
</reference>
<dbReference type="GeneID" id="54454983"/>
<evidence type="ECO:0000256" key="1">
    <source>
        <dbReference type="SAM" id="MobiDB-lite"/>
    </source>
</evidence>
<evidence type="ECO:0000313" key="2">
    <source>
        <dbReference type="EMBL" id="KAF2810844.1"/>
    </source>
</evidence>
<dbReference type="Proteomes" id="UP000504636">
    <property type="component" value="Unplaced"/>
</dbReference>
<dbReference type="RefSeq" id="XP_033577808.1">
    <property type="nucleotide sequence ID" value="XM_033714090.1"/>
</dbReference>
<proteinExistence type="predicted"/>
<dbReference type="OrthoDB" id="10471045at2759"/>
<protein>
    <submittedName>
        <fullName evidence="2 4">Uncharacterized protein</fullName>
    </submittedName>
</protein>
<dbReference type="AlphaFoldDB" id="A0A6A6YS21"/>
<organism evidence="2">
    <name type="scientific">Mytilinidion resinicola</name>
    <dbReference type="NCBI Taxonomy" id="574789"/>
    <lineage>
        <taxon>Eukaryota</taxon>
        <taxon>Fungi</taxon>
        <taxon>Dikarya</taxon>
        <taxon>Ascomycota</taxon>
        <taxon>Pezizomycotina</taxon>
        <taxon>Dothideomycetes</taxon>
        <taxon>Pleosporomycetidae</taxon>
        <taxon>Mytilinidiales</taxon>
        <taxon>Mytilinidiaceae</taxon>
        <taxon>Mytilinidion</taxon>
    </lineage>
</organism>
<dbReference type="EMBL" id="MU003699">
    <property type="protein sequence ID" value="KAF2810844.1"/>
    <property type="molecule type" value="Genomic_DNA"/>
</dbReference>
<sequence length="405" mass="46086">MAGKKKQKEESKEESEETSWRVSQLLERLETDLKDKMTEGAFRLFYTSIVNLGADDDARVSISQWNSLYRSAERVARLISDRDTNAEMADEQKTTNPQVFHPPHDLEPKAWVDYKGRIFRSYGAEKDLAEVVLHIAKLQGFEQATNNTKTDRILAKCPDRLRCFFLIEGFYRTGEHLVGFLLPPLDHLRTLDFDTAIAKAEVFIAPCADLELTLAKFAGRGWQPVPNVDDIMENATDEEEDDSDATEEEGEYDADVESEGDPVSIEEITIGVSANIFRVLNGKHQKYFESREGAGGLPLYTLVQLHPDDSLYSGSEASTPKTNYRARPTGPAPDPDAIRRSKLKPGQIGRIQREINSCSNSRLEVGPEQSIEEQFLARRFFLTAKKWVKNEHRRNKDRGCERRWL</sequence>
<evidence type="ECO:0000313" key="3">
    <source>
        <dbReference type="Proteomes" id="UP000504636"/>
    </source>
</evidence>
<keyword evidence="3" id="KW-1185">Reference proteome</keyword>
<feature type="compositionally biased region" description="Polar residues" evidence="1">
    <location>
        <begin position="313"/>
        <end position="322"/>
    </location>
</feature>
<feature type="region of interest" description="Disordered" evidence="1">
    <location>
        <begin position="235"/>
        <end position="260"/>
    </location>
</feature>
<gene>
    <name evidence="2 4" type="ORF">BDZ99DRAFT_289989</name>
</gene>
<reference evidence="2 4" key="1">
    <citation type="journal article" date="2020" name="Stud. Mycol.">
        <title>101 Dothideomycetes genomes: a test case for predicting lifestyles and emergence of pathogens.</title>
        <authorList>
            <person name="Haridas S."/>
            <person name="Albert R."/>
            <person name="Binder M."/>
            <person name="Bloem J."/>
            <person name="Labutti K."/>
            <person name="Salamov A."/>
            <person name="Andreopoulos B."/>
            <person name="Baker S."/>
            <person name="Barry K."/>
            <person name="Bills G."/>
            <person name="Bluhm B."/>
            <person name="Cannon C."/>
            <person name="Castanera R."/>
            <person name="Culley D."/>
            <person name="Daum C."/>
            <person name="Ezra D."/>
            <person name="Gonzalez J."/>
            <person name="Henrissat B."/>
            <person name="Kuo A."/>
            <person name="Liang C."/>
            <person name="Lipzen A."/>
            <person name="Lutzoni F."/>
            <person name="Magnuson J."/>
            <person name="Mondo S."/>
            <person name="Nolan M."/>
            <person name="Ohm R."/>
            <person name="Pangilinan J."/>
            <person name="Park H.-J."/>
            <person name="Ramirez L."/>
            <person name="Alfaro M."/>
            <person name="Sun H."/>
            <person name="Tritt A."/>
            <person name="Yoshinaga Y."/>
            <person name="Zwiers L.-H."/>
            <person name="Turgeon B."/>
            <person name="Goodwin S."/>
            <person name="Spatafora J."/>
            <person name="Crous P."/>
            <person name="Grigoriev I."/>
        </authorList>
    </citation>
    <scope>NUCLEOTIDE SEQUENCE</scope>
    <source>
        <strain evidence="2 4">CBS 304.34</strain>
    </source>
</reference>
<reference evidence="4" key="2">
    <citation type="submission" date="2020-04" db="EMBL/GenBank/DDBJ databases">
        <authorList>
            <consortium name="NCBI Genome Project"/>
        </authorList>
    </citation>
    <scope>NUCLEOTIDE SEQUENCE</scope>
    <source>
        <strain evidence="4">CBS 304.34</strain>
    </source>
</reference>
<accession>A0A6A6YS21</accession>
<evidence type="ECO:0000313" key="4">
    <source>
        <dbReference type="RefSeq" id="XP_033577808.1"/>
    </source>
</evidence>
<feature type="region of interest" description="Disordered" evidence="1">
    <location>
        <begin position="1"/>
        <end position="21"/>
    </location>
</feature>